<organism evidence="2 3">
    <name type="scientific">Variovorax humicola</name>
    <dbReference type="NCBI Taxonomy" id="1769758"/>
    <lineage>
        <taxon>Bacteria</taxon>
        <taxon>Pseudomonadati</taxon>
        <taxon>Pseudomonadota</taxon>
        <taxon>Betaproteobacteria</taxon>
        <taxon>Burkholderiales</taxon>
        <taxon>Comamonadaceae</taxon>
        <taxon>Variovorax</taxon>
    </lineage>
</organism>
<dbReference type="Proteomes" id="UP001363010">
    <property type="component" value="Unassembled WGS sequence"/>
</dbReference>
<evidence type="ECO:0000313" key="2">
    <source>
        <dbReference type="EMBL" id="MEJ8826201.1"/>
    </source>
</evidence>
<name>A0ABU8W840_9BURK</name>
<dbReference type="RefSeq" id="WP_340367239.1">
    <property type="nucleotide sequence ID" value="NZ_JBBKZV010000030.1"/>
</dbReference>
<proteinExistence type="predicted"/>
<comment type="caution">
    <text evidence="2">The sequence shown here is derived from an EMBL/GenBank/DDBJ whole genome shotgun (WGS) entry which is preliminary data.</text>
</comment>
<gene>
    <name evidence="2" type="ORF">WKW80_29960</name>
</gene>
<keyword evidence="1" id="KW-0732">Signal</keyword>
<evidence type="ECO:0000313" key="3">
    <source>
        <dbReference type="Proteomes" id="UP001363010"/>
    </source>
</evidence>
<accession>A0ABU8W840</accession>
<evidence type="ECO:0000256" key="1">
    <source>
        <dbReference type="SAM" id="SignalP"/>
    </source>
</evidence>
<reference evidence="2 3" key="1">
    <citation type="submission" date="2024-03" db="EMBL/GenBank/DDBJ databases">
        <title>Novel species of the genus Variovorax.</title>
        <authorList>
            <person name="Liu Q."/>
            <person name="Xin Y.-H."/>
        </authorList>
    </citation>
    <scope>NUCLEOTIDE SEQUENCE [LARGE SCALE GENOMIC DNA]</scope>
    <source>
        <strain evidence="2 3">KACC 18501</strain>
    </source>
</reference>
<dbReference type="EMBL" id="JBBKZV010000030">
    <property type="protein sequence ID" value="MEJ8826201.1"/>
    <property type="molecule type" value="Genomic_DNA"/>
</dbReference>
<protein>
    <recommendedName>
        <fullName evidence="4">PXPV repeat-containing protein</fullName>
    </recommendedName>
</protein>
<sequence length="183" mass="19325">MRIAIRTFFGLALVGALAGTASLAQAQQVSARVISSTPIRDANGPAGYSVTYEYAGQRYTTRTDSPPGQTIALQMSPMGVATSPVPNQPPLTDNANPQNWDNVEVQPGVVVGAGAAPPPVYGAPVYAQPAYGQPMYGQPMYVQPAYGYGYGYASPWLAVAPIGLSLNFGYSRGWGGGWHRGWR</sequence>
<evidence type="ECO:0008006" key="4">
    <source>
        <dbReference type="Google" id="ProtNLM"/>
    </source>
</evidence>
<feature type="chain" id="PRO_5046355888" description="PXPV repeat-containing protein" evidence="1">
    <location>
        <begin position="27"/>
        <end position="183"/>
    </location>
</feature>
<keyword evidence="3" id="KW-1185">Reference proteome</keyword>
<feature type="signal peptide" evidence="1">
    <location>
        <begin position="1"/>
        <end position="26"/>
    </location>
</feature>